<evidence type="ECO:0000256" key="1">
    <source>
        <dbReference type="ARBA" id="ARBA00009477"/>
    </source>
</evidence>
<dbReference type="GO" id="GO:0015562">
    <property type="term" value="F:efflux transmembrane transporter activity"/>
    <property type="evidence" value="ECO:0007669"/>
    <property type="project" value="TreeGrafter"/>
</dbReference>
<accession>A0A0G3EKL4</accession>
<evidence type="ECO:0000313" key="4">
    <source>
        <dbReference type="EMBL" id="AKJ67583.1"/>
    </source>
</evidence>
<protein>
    <submittedName>
        <fullName evidence="4">Uncharacterized protein</fullName>
    </submittedName>
</protein>
<dbReference type="Gene3D" id="1.10.287.470">
    <property type="entry name" value="Helix hairpin bin"/>
    <property type="match status" value="1"/>
</dbReference>
<feature type="chain" id="PRO_5002553424" evidence="3">
    <location>
        <begin position="33"/>
        <end position="364"/>
    </location>
</feature>
<feature type="coiled-coil region" evidence="2">
    <location>
        <begin position="116"/>
        <end position="174"/>
    </location>
</feature>
<dbReference type="NCBIfam" id="TIGR01730">
    <property type="entry name" value="RND_mfp"/>
    <property type="match status" value="1"/>
</dbReference>
<dbReference type="PANTHER" id="PTHR30469">
    <property type="entry name" value="MULTIDRUG RESISTANCE PROTEIN MDTA"/>
    <property type="match status" value="1"/>
</dbReference>
<gene>
    <name evidence="4" type="ORF">ABW99_04440</name>
</gene>
<proteinExistence type="inferred from homology"/>
<dbReference type="Gene3D" id="2.40.30.170">
    <property type="match status" value="1"/>
</dbReference>
<dbReference type="Proteomes" id="UP000036700">
    <property type="component" value="Chromosome"/>
</dbReference>
<name>A0A0G3EKL4_9BURK</name>
<dbReference type="PANTHER" id="PTHR30469:SF15">
    <property type="entry name" value="HLYD FAMILY OF SECRETION PROTEINS"/>
    <property type="match status" value="1"/>
</dbReference>
<dbReference type="STRING" id="445709.ABW99_04440"/>
<dbReference type="AlphaFoldDB" id="A0A0G3EKL4"/>
<evidence type="ECO:0000313" key="5">
    <source>
        <dbReference type="Proteomes" id="UP000036700"/>
    </source>
</evidence>
<dbReference type="GO" id="GO:1990281">
    <property type="term" value="C:efflux pump complex"/>
    <property type="evidence" value="ECO:0007669"/>
    <property type="project" value="TreeGrafter"/>
</dbReference>
<dbReference type="RefSeq" id="WP_047213221.1">
    <property type="nucleotide sequence ID" value="NZ_CP011568.3"/>
</dbReference>
<dbReference type="EMBL" id="CP011568">
    <property type="protein sequence ID" value="AKJ67583.1"/>
    <property type="molecule type" value="Genomic_DNA"/>
</dbReference>
<keyword evidence="2" id="KW-0175">Coiled coil</keyword>
<dbReference type="KEGG" id="ptx:ABW99_04440"/>
<dbReference type="InterPro" id="IPR006143">
    <property type="entry name" value="RND_pump_MFP"/>
</dbReference>
<reference evidence="5" key="1">
    <citation type="submission" date="2015-06" db="EMBL/GenBank/DDBJ databases">
        <authorList>
            <person name="Lim Y.L."/>
            <person name="Ee R."/>
            <person name="Yong D."/>
            <person name="How K.Y."/>
            <person name="Yin W.F."/>
            <person name="Chan K.G."/>
        </authorList>
    </citation>
    <scope>NUCLEOTIDE SEQUENCE [LARGE SCALE GENOMIC DNA]</scope>
    <source>
        <strain evidence="5">DSM 25325</strain>
    </source>
</reference>
<keyword evidence="3" id="KW-0732">Signal</keyword>
<organism evidence="4 5">
    <name type="scientific">Pandoraea thiooxydans</name>
    <dbReference type="NCBI Taxonomy" id="445709"/>
    <lineage>
        <taxon>Bacteria</taxon>
        <taxon>Pseudomonadati</taxon>
        <taxon>Pseudomonadota</taxon>
        <taxon>Betaproteobacteria</taxon>
        <taxon>Burkholderiales</taxon>
        <taxon>Burkholderiaceae</taxon>
        <taxon>Pandoraea</taxon>
    </lineage>
</organism>
<dbReference type="Gene3D" id="2.40.50.100">
    <property type="match status" value="1"/>
</dbReference>
<dbReference type="PATRIC" id="fig|445709.3.peg.951"/>
<feature type="signal peptide" evidence="3">
    <location>
        <begin position="1"/>
        <end position="32"/>
    </location>
</feature>
<keyword evidence="5" id="KW-1185">Reference proteome</keyword>
<dbReference type="SUPFAM" id="SSF111369">
    <property type="entry name" value="HlyD-like secretion proteins"/>
    <property type="match status" value="1"/>
</dbReference>
<evidence type="ECO:0000256" key="3">
    <source>
        <dbReference type="SAM" id="SignalP"/>
    </source>
</evidence>
<evidence type="ECO:0000256" key="2">
    <source>
        <dbReference type="SAM" id="Coils"/>
    </source>
</evidence>
<dbReference type="Gene3D" id="2.40.420.20">
    <property type="match status" value="1"/>
</dbReference>
<sequence length="364" mass="37849">MKTHLPIRQRRATAAWLLAPMLCLGGAGLTHAAAAAQAAATPAPAAVTVQAKTFSPRLSAYGQVVPTAMVKVRVVNAGVVRELRVLPGSVVSVGEVLARLTGTRMQALLTQRESAVRSAQARLDTARQALAIARRQLAAQLSTRQAVDAAASELAAAQAARQTAQAQLDEARDLQVLKAPTAGAVVSVQAADGEELTPGQTLLTLQPAGKLWIRAEYFGVDAAAVHVGMSGRFEPAGGGTPLAVKVTTVGAALDADGGTQVGLSPARAAGAVPWASGQWGTVTLDGAPRAMLAVPTASLILDRGNWWVMVRTAHGDEPRRVVPGPTRGWQTWIASGLRPGEQVVAQDAFLEYHRGIAHSYQPPD</sequence>
<comment type="similarity">
    <text evidence="1">Belongs to the membrane fusion protein (MFP) (TC 8.A.1) family.</text>
</comment>